<gene>
    <name evidence="7" type="ORF">GCM10023187_09070</name>
</gene>
<evidence type="ECO:0000313" key="8">
    <source>
        <dbReference type="Proteomes" id="UP001500936"/>
    </source>
</evidence>
<comment type="caution">
    <text evidence="7">The sequence shown here is derived from an EMBL/GenBank/DDBJ whole genome shotgun (WGS) entry which is preliminary data.</text>
</comment>
<keyword evidence="8" id="KW-1185">Reference proteome</keyword>
<keyword evidence="2 4" id="KW-0472">Membrane</keyword>
<feature type="signal peptide" evidence="5">
    <location>
        <begin position="1"/>
        <end position="21"/>
    </location>
</feature>
<dbReference type="Proteomes" id="UP001500936">
    <property type="component" value="Unassembled WGS sequence"/>
</dbReference>
<keyword evidence="3" id="KW-0998">Cell outer membrane</keyword>
<dbReference type="RefSeq" id="WP_345264375.1">
    <property type="nucleotide sequence ID" value="NZ_BAABHB010000001.1"/>
</dbReference>
<dbReference type="PANTHER" id="PTHR30329">
    <property type="entry name" value="STATOR ELEMENT OF FLAGELLAR MOTOR COMPLEX"/>
    <property type="match status" value="1"/>
</dbReference>
<evidence type="ECO:0000256" key="4">
    <source>
        <dbReference type="PROSITE-ProRule" id="PRU00473"/>
    </source>
</evidence>
<dbReference type="InterPro" id="IPR006665">
    <property type="entry name" value="OmpA-like"/>
</dbReference>
<feature type="domain" description="OmpA-like" evidence="6">
    <location>
        <begin position="366"/>
        <end position="484"/>
    </location>
</feature>
<dbReference type="Pfam" id="PF00691">
    <property type="entry name" value="OmpA"/>
    <property type="match status" value="1"/>
</dbReference>
<evidence type="ECO:0000256" key="1">
    <source>
        <dbReference type="ARBA" id="ARBA00004442"/>
    </source>
</evidence>
<organism evidence="7 8">
    <name type="scientific">Nibrella viscosa</name>
    <dbReference type="NCBI Taxonomy" id="1084524"/>
    <lineage>
        <taxon>Bacteria</taxon>
        <taxon>Pseudomonadati</taxon>
        <taxon>Bacteroidota</taxon>
        <taxon>Cytophagia</taxon>
        <taxon>Cytophagales</taxon>
        <taxon>Spirosomataceae</taxon>
        <taxon>Nibrella</taxon>
    </lineage>
</organism>
<accession>A0ABP8JZK8</accession>
<keyword evidence="5" id="KW-0732">Signal</keyword>
<evidence type="ECO:0000313" key="7">
    <source>
        <dbReference type="EMBL" id="GAA4398425.1"/>
    </source>
</evidence>
<reference evidence="8" key="1">
    <citation type="journal article" date="2019" name="Int. J. Syst. Evol. Microbiol.">
        <title>The Global Catalogue of Microorganisms (GCM) 10K type strain sequencing project: providing services to taxonomists for standard genome sequencing and annotation.</title>
        <authorList>
            <consortium name="The Broad Institute Genomics Platform"/>
            <consortium name="The Broad Institute Genome Sequencing Center for Infectious Disease"/>
            <person name="Wu L."/>
            <person name="Ma J."/>
        </authorList>
    </citation>
    <scope>NUCLEOTIDE SEQUENCE [LARGE SCALE GENOMIC DNA]</scope>
    <source>
        <strain evidence="8">JCM 17925</strain>
    </source>
</reference>
<evidence type="ECO:0000256" key="5">
    <source>
        <dbReference type="SAM" id="SignalP"/>
    </source>
</evidence>
<dbReference type="Gene3D" id="3.30.1330.60">
    <property type="entry name" value="OmpA-like domain"/>
    <property type="match status" value="1"/>
</dbReference>
<evidence type="ECO:0000256" key="3">
    <source>
        <dbReference type="ARBA" id="ARBA00023237"/>
    </source>
</evidence>
<evidence type="ECO:0000259" key="6">
    <source>
        <dbReference type="PROSITE" id="PS51123"/>
    </source>
</evidence>
<proteinExistence type="predicted"/>
<comment type="subcellular location">
    <subcellularLocation>
        <location evidence="1">Cell outer membrane</location>
    </subcellularLocation>
</comment>
<evidence type="ECO:0000256" key="2">
    <source>
        <dbReference type="ARBA" id="ARBA00023136"/>
    </source>
</evidence>
<name>A0ABP8JZK8_9BACT</name>
<protein>
    <recommendedName>
        <fullName evidence="6">OmpA-like domain-containing protein</fullName>
    </recommendedName>
</protein>
<dbReference type="SUPFAM" id="SSF103088">
    <property type="entry name" value="OmpA-like"/>
    <property type="match status" value="1"/>
</dbReference>
<dbReference type="InterPro" id="IPR006664">
    <property type="entry name" value="OMP_bac"/>
</dbReference>
<sequence>MKKKSIHASLLFLLTFTCTYAQNRSYEGEYKMNTWSITLSPAITQFYGDLRETNAGIFARKPANATEWVFPAGVGVSINKQLTHLFGLQTDFWTGRLNGSKKDIYNAYFQTYFLQGTLQGTVNLKSLLMGTQKLRRWKTDLHGGIGYMWFYANVFDLNSNRLLRYSNNPINYSSITSGEWEGNGSTFTRELVFPVGLAVHYELTRRLDLGFDVTLNYVNTEKLDMTVGGVDNSIPSNIYTFKKGESALDKWGSAALTLTYKIGKNAIKVGKDGRYDASLGRYHLRWADPKDLIKAPYNPTLADADSIAKANMPKPVDPRLYTDSDNDGVADLFDKEPNTPDGSVVSGAGVAMNLDSIITSLLRSKFAPECEALLSNIEFDTDKSTIRPASQETLRKLVELLNVKTNCRIVLTGHADARASYSYNMQLSKRRVDAAKRFLVRAGLTDPSRVTVEYYGEYRPIAPNTTVSGLQSNRRVEIKVEPLNTLRSKYPAGFRLDGVKKP</sequence>
<dbReference type="PANTHER" id="PTHR30329:SF21">
    <property type="entry name" value="LIPOPROTEIN YIAD-RELATED"/>
    <property type="match status" value="1"/>
</dbReference>
<dbReference type="PRINTS" id="PR01021">
    <property type="entry name" value="OMPADOMAIN"/>
</dbReference>
<dbReference type="EMBL" id="BAABHB010000001">
    <property type="protein sequence ID" value="GAA4398425.1"/>
    <property type="molecule type" value="Genomic_DNA"/>
</dbReference>
<dbReference type="PROSITE" id="PS51123">
    <property type="entry name" value="OMPA_2"/>
    <property type="match status" value="1"/>
</dbReference>
<dbReference type="InterPro" id="IPR036737">
    <property type="entry name" value="OmpA-like_sf"/>
</dbReference>
<feature type="chain" id="PRO_5047479478" description="OmpA-like domain-containing protein" evidence="5">
    <location>
        <begin position="22"/>
        <end position="502"/>
    </location>
</feature>
<dbReference type="InterPro" id="IPR050330">
    <property type="entry name" value="Bact_OuterMem_StrucFunc"/>
</dbReference>
<dbReference type="CDD" id="cd07185">
    <property type="entry name" value="OmpA_C-like"/>
    <property type="match status" value="1"/>
</dbReference>